<dbReference type="EMBL" id="LUEZ02000040">
    <property type="protein sequence ID" value="RDB26034.1"/>
    <property type="molecule type" value="Genomic_DNA"/>
</dbReference>
<reference evidence="2" key="1">
    <citation type="submission" date="2018-04" db="EMBL/GenBank/DDBJ databases">
        <title>Whole genome sequencing of Hypsizygus marmoreus.</title>
        <authorList>
            <person name="Choi I.-G."/>
            <person name="Min B."/>
            <person name="Kim J.-G."/>
            <person name="Kim S."/>
            <person name="Oh Y.-L."/>
            <person name="Kong W.-S."/>
            <person name="Park H."/>
            <person name="Jeong J."/>
            <person name="Song E.-S."/>
        </authorList>
    </citation>
    <scope>NUCLEOTIDE SEQUENCE [LARGE SCALE GENOMIC DNA]</scope>
    <source>
        <strain evidence="2">51987-8</strain>
    </source>
</reference>
<dbReference type="OrthoDB" id="2918055at2759"/>
<comment type="caution">
    <text evidence="2">The sequence shown here is derived from an EMBL/GenBank/DDBJ whole genome shotgun (WGS) entry which is preliminary data.</text>
</comment>
<dbReference type="Proteomes" id="UP000076154">
    <property type="component" value="Unassembled WGS sequence"/>
</dbReference>
<proteinExistence type="predicted"/>
<evidence type="ECO:0000313" key="2">
    <source>
        <dbReference type="EMBL" id="RDB26034.1"/>
    </source>
</evidence>
<dbReference type="AlphaFoldDB" id="A0A369K2P3"/>
<name>A0A369K2P3_HYPMA</name>
<keyword evidence="3" id="KW-1185">Reference proteome</keyword>
<sequence length="297" mass="32778">MAPSAAQKLLDEIVPRVPYPRLCPRGYQHVANLSLGSKYPADIGRRSWYCKGQACTGSPGMMLYPPFPSDIQTHLHEILSKARKHEVVLKSNTKAVKDGMKKYLKSLEGDTLPSIVTLSPSTSVLDPPIGSSTSASISPPRSSSEPDGILVFIFIAPYEKCVEHYAVVSNGSYSPHEDIHFCQSTGFPQWRYSVYDSFYNTFVPMPSFIRLDVTGHGILVFRPLSFTDEECLDVAKLIDGYVVDNTCRAKAAGKRKARPQSDEEGPGSSQPGPSKRQRSGRYIADITDLDVWELSDS</sequence>
<accession>A0A369K2P3</accession>
<organism evidence="2 3">
    <name type="scientific">Hypsizygus marmoreus</name>
    <name type="common">White beech mushroom</name>
    <name type="synonym">Agaricus marmoreus</name>
    <dbReference type="NCBI Taxonomy" id="39966"/>
    <lineage>
        <taxon>Eukaryota</taxon>
        <taxon>Fungi</taxon>
        <taxon>Dikarya</taxon>
        <taxon>Basidiomycota</taxon>
        <taxon>Agaricomycotina</taxon>
        <taxon>Agaricomycetes</taxon>
        <taxon>Agaricomycetidae</taxon>
        <taxon>Agaricales</taxon>
        <taxon>Tricholomatineae</taxon>
        <taxon>Lyophyllaceae</taxon>
        <taxon>Hypsizygus</taxon>
    </lineage>
</organism>
<dbReference type="InParanoid" id="A0A369K2P3"/>
<protein>
    <submittedName>
        <fullName evidence="2">Uncharacterized protein</fullName>
    </submittedName>
</protein>
<feature type="region of interest" description="Disordered" evidence="1">
    <location>
        <begin position="252"/>
        <end position="283"/>
    </location>
</feature>
<evidence type="ECO:0000313" key="3">
    <source>
        <dbReference type="Proteomes" id="UP000076154"/>
    </source>
</evidence>
<evidence type="ECO:0000256" key="1">
    <source>
        <dbReference type="SAM" id="MobiDB-lite"/>
    </source>
</evidence>
<gene>
    <name evidence="2" type="ORF">Hypma_006439</name>
</gene>